<accession>A0ABS3WXW2</accession>
<name>A0ABS3WXW2_9ACTN</name>
<sequence length="158" mass="17410">MPENDHEQRMTRPRMAAGALFFDAQDRVLLVQPSYKPMWEIPGGYVETGESPLAACRREVEEELGITPPIGPLLVIDWAPNPTEGDKVLYVFDGGELSPDTAASIKLAPDELLAAEFHPAEDLDQLLIPRLARRVKHAVIARAEGHPVYLEHGELPAA</sequence>
<evidence type="ECO:0000256" key="5">
    <source>
        <dbReference type="RuleBase" id="RU003476"/>
    </source>
</evidence>
<keyword evidence="4" id="KW-0460">Magnesium</keyword>
<dbReference type="InterPro" id="IPR020084">
    <property type="entry name" value="NUDIX_hydrolase_CS"/>
</dbReference>
<dbReference type="Proteomes" id="UP001518976">
    <property type="component" value="Unassembled WGS sequence"/>
</dbReference>
<gene>
    <name evidence="7" type="ORF">JW592_20955</name>
</gene>
<organism evidence="7 8">
    <name type="scientific">Streptomyces spirodelae</name>
    <dbReference type="NCBI Taxonomy" id="2812904"/>
    <lineage>
        <taxon>Bacteria</taxon>
        <taxon>Bacillati</taxon>
        <taxon>Actinomycetota</taxon>
        <taxon>Actinomycetes</taxon>
        <taxon>Kitasatosporales</taxon>
        <taxon>Streptomycetaceae</taxon>
        <taxon>Streptomyces</taxon>
    </lineage>
</organism>
<comment type="caution">
    <text evidence="7">The sequence shown here is derived from an EMBL/GenBank/DDBJ whole genome shotgun (WGS) entry which is preliminary data.</text>
</comment>
<evidence type="ECO:0000259" key="6">
    <source>
        <dbReference type="PROSITE" id="PS51462"/>
    </source>
</evidence>
<dbReference type="EMBL" id="JAFFZN010000020">
    <property type="protein sequence ID" value="MBO8187914.1"/>
    <property type="molecule type" value="Genomic_DNA"/>
</dbReference>
<dbReference type="PANTHER" id="PTHR43046">
    <property type="entry name" value="GDP-MANNOSE MANNOSYL HYDROLASE"/>
    <property type="match status" value="1"/>
</dbReference>
<keyword evidence="8" id="KW-1185">Reference proteome</keyword>
<dbReference type="RefSeq" id="WP_209266721.1">
    <property type="nucleotide sequence ID" value="NZ_JAFFZN010000020.1"/>
</dbReference>
<evidence type="ECO:0000313" key="7">
    <source>
        <dbReference type="EMBL" id="MBO8187914.1"/>
    </source>
</evidence>
<dbReference type="InterPro" id="IPR000086">
    <property type="entry name" value="NUDIX_hydrolase_dom"/>
</dbReference>
<dbReference type="Gene3D" id="3.90.79.10">
    <property type="entry name" value="Nucleoside Triphosphate Pyrophosphohydrolase"/>
    <property type="match status" value="1"/>
</dbReference>
<dbReference type="PROSITE" id="PS51462">
    <property type="entry name" value="NUDIX"/>
    <property type="match status" value="1"/>
</dbReference>
<comment type="similarity">
    <text evidence="2 5">Belongs to the Nudix hydrolase family.</text>
</comment>
<dbReference type="PROSITE" id="PS00893">
    <property type="entry name" value="NUDIX_BOX"/>
    <property type="match status" value="1"/>
</dbReference>
<evidence type="ECO:0000256" key="4">
    <source>
        <dbReference type="ARBA" id="ARBA00022842"/>
    </source>
</evidence>
<keyword evidence="3 5" id="KW-0378">Hydrolase</keyword>
<reference evidence="7 8" key="1">
    <citation type="submission" date="2021-02" db="EMBL/GenBank/DDBJ databases">
        <title>Streptomyces spirodelae sp. nov., isolated from duckweed.</title>
        <authorList>
            <person name="Saimee Y."/>
            <person name="Duangmal K."/>
        </authorList>
    </citation>
    <scope>NUCLEOTIDE SEQUENCE [LARGE SCALE GENOMIC DNA]</scope>
    <source>
        <strain evidence="7 8">DW4-2</strain>
    </source>
</reference>
<dbReference type="GO" id="GO:0016787">
    <property type="term" value="F:hydrolase activity"/>
    <property type="evidence" value="ECO:0007669"/>
    <property type="project" value="UniProtKB-KW"/>
</dbReference>
<dbReference type="Pfam" id="PF00293">
    <property type="entry name" value="NUDIX"/>
    <property type="match status" value="1"/>
</dbReference>
<dbReference type="PRINTS" id="PR00502">
    <property type="entry name" value="NUDIXFAMILY"/>
</dbReference>
<dbReference type="CDD" id="cd18876">
    <property type="entry name" value="NUDIX_Hydrolase"/>
    <property type="match status" value="1"/>
</dbReference>
<dbReference type="SUPFAM" id="SSF55811">
    <property type="entry name" value="Nudix"/>
    <property type="match status" value="1"/>
</dbReference>
<evidence type="ECO:0000313" key="8">
    <source>
        <dbReference type="Proteomes" id="UP001518976"/>
    </source>
</evidence>
<evidence type="ECO:0000256" key="2">
    <source>
        <dbReference type="ARBA" id="ARBA00005582"/>
    </source>
</evidence>
<dbReference type="InterPro" id="IPR020476">
    <property type="entry name" value="Nudix_hydrolase"/>
</dbReference>
<dbReference type="InterPro" id="IPR015797">
    <property type="entry name" value="NUDIX_hydrolase-like_dom_sf"/>
</dbReference>
<feature type="domain" description="Nudix hydrolase" evidence="6">
    <location>
        <begin position="12"/>
        <end position="141"/>
    </location>
</feature>
<comment type="cofactor">
    <cofactor evidence="1">
        <name>Mg(2+)</name>
        <dbReference type="ChEBI" id="CHEBI:18420"/>
    </cofactor>
</comment>
<evidence type="ECO:0000256" key="1">
    <source>
        <dbReference type="ARBA" id="ARBA00001946"/>
    </source>
</evidence>
<proteinExistence type="inferred from homology"/>
<protein>
    <submittedName>
        <fullName evidence="7">NUDIX hydrolase</fullName>
    </submittedName>
</protein>
<dbReference type="PANTHER" id="PTHR43046:SF12">
    <property type="entry name" value="GDP-MANNOSE MANNOSYL HYDROLASE"/>
    <property type="match status" value="1"/>
</dbReference>
<evidence type="ECO:0000256" key="3">
    <source>
        <dbReference type="ARBA" id="ARBA00022801"/>
    </source>
</evidence>